<feature type="compositionally biased region" description="Basic and acidic residues" evidence="1">
    <location>
        <begin position="60"/>
        <end position="71"/>
    </location>
</feature>
<organism evidence="2 3">
    <name type="scientific">Antrodiella citrinella</name>
    <dbReference type="NCBI Taxonomy" id="2447956"/>
    <lineage>
        <taxon>Eukaryota</taxon>
        <taxon>Fungi</taxon>
        <taxon>Dikarya</taxon>
        <taxon>Basidiomycota</taxon>
        <taxon>Agaricomycotina</taxon>
        <taxon>Agaricomycetes</taxon>
        <taxon>Polyporales</taxon>
        <taxon>Steccherinaceae</taxon>
        <taxon>Antrodiella</taxon>
    </lineage>
</organism>
<proteinExistence type="predicted"/>
<dbReference type="Gene3D" id="3.60.130.30">
    <property type="match status" value="1"/>
</dbReference>
<evidence type="ECO:0000313" key="3">
    <source>
        <dbReference type="Proteomes" id="UP000308730"/>
    </source>
</evidence>
<feature type="compositionally biased region" description="Basic residues" evidence="1">
    <location>
        <begin position="144"/>
        <end position="153"/>
    </location>
</feature>
<dbReference type="OrthoDB" id="2658103at2759"/>
<evidence type="ECO:0000256" key="1">
    <source>
        <dbReference type="SAM" id="MobiDB-lite"/>
    </source>
</evidence>
<reference evidence="2 3" key="1">
    <citation type="submission" date="2019-02" db="EMBL/GenBank/DDBJ databases">
        <title>Genome sequencing of the rare red list fungi Antrodiella citrinella (Flaviporus citrinellus).</title>
        <authorList>
            <person name="Buettner E."/>
            <person name="Kellner H."/>
        </authorList>
    </citation>
    <scope>NUCLEOTIDE SEQUENCE [LARGE SCALE GENOMIC DNA]</scope>
    <source>
        <strain evidence="2 3">DSM 108506</strain>
    </source>
</reference>
<name>A0A4V3XIH8_9APHY</name>
<accession>A0A4V3XIH8</accession>
<dbReference type="EMBL" id="SGPM01000140">
    <property type="protein sequence ID" value="THH29103.1"/>
    <property type="molecule type" value="Genomic_DNA"/>
</dbReference>
<evidence type="ECO:0000313" key="2">
    <source>
        <dbReference type="EMBL" id="THH29103.1"/>
    </source>
</evidence>
<gene>
    <name evidence="2" type="ORF">EUX98_g5087</name>
</gene>
<dbReference type="Proteomes" id="UP000308730">
    <property type="component" value="Unassembled WGS sequence"/>
</dbReference>
<feature type="compositionally biased region" description="Acidic residues" evidence="1">
    <location>
        <begin position="106"/>
        <end position="122"/>
    </location>
</feature>
<protein>
    <submittedName>
        <fullName evidence="2">Uncharacterized protein</fullName>
    </submittedName>
</protein>
<feature type="region of interest" description="Disordered" evidence="1">
    <location>
        <begin position="49"/>
        <end position="180"/>
    </location>
</feature>
<dbReference type="AlphaFoldDB" id="A0A4V3XIH8"/>
<sequence length="550" mass="63393">MAIVQDSDDESDYAYPVQEVVDARAELKYDDFVRQRNMRHMAEALRVSKREDWDLGTPLHTKEPQEPRDAMKPAATTNQESTQGGRATRSNVSNAPRPSYIPVSYDWDEEEEEEEEEESYDEYEYKSDKEERDEDDNVPTGGRSRAKPRKKRTAPAPKPEEIKRQKLNSGRKGRSERTSVSVKYVQKALTHKDWVDENGTFRLPVLLEELEKRPSRPNETTYEAVWQKALSLLSPEKTARTESGVWTDDQGNVLVVYVSEHHTKDGRLVEDRLAKPEQKDFQLNCQTYHSMHAHQIATGKEASRHAWDFENDHCNTRYGKDERKARRLLAEDREWNPPTYQECKGLSHLYLAWGATGHPNDPQMPSQDMVGKSTSPLIKKKQQADVIKYMFADGHIANYISQLVALWMPKDFKRLKKAFDRANWIQDILEEGENVGGGIFVGRVTLYKLQTHLHRDLGDTICAITCVGQFKGGEAIFPDLDLKLAYNAGDIILFHSQALWHMIAPWAPLPRPNNSKVIPGRISRVYTTHRDTLTRLLATNWKELFDLQYR</sequence>
<feature type="compositionally biased region" description="Polar residues" evidence="1">
    <location>
        <begin position="75"/>
        <end position="96"/>
    </location>
</feature>
<comment type="caution">
    <text evidence="2">The sequence shown here is derived from an EMBL/GenBank/DDBJ whole genome shotgun (WGS) entry which is preliminary data.</text>
</comment>
<feature type="compositionally biased region" description="Basic residues" evidence="1">
    <location>
        <begin position="165"/>
        <end position="174"/>
    </location>
</feature>
<keyword evidence="3" id="KW-1185">Reference proteome</keyword>